<comment type="cofactor">
    <cofactor evidence="1 9 10">
        <name>FAD</name>
        <dbReference type="ChEBI" id="CHEBI:57692"/>
    </cofactor>
</comment>
<comment type="catalytic activity">
    <reaction evidence="10">
        <text>2 Fe(III)-[cytochrome b5] + NADH = 2 Fe(II)-[cytochrome b5] + NAD(+) + H(+)</text>
        <dbReference type="Rhea" id="RHEA:46680"/>
        <dbReference type="Rhea" id="RHEA-COMP:10438"/>
        <dbReference type="Rhea" id="RHEA-COMP:10439"/>
        <dbReference type="ChEBI" id="CHEBI:15378"/>
        <dbReference type="ChEBI" id="CHEBI:29033"/>
        <dbReference type="ChEBI" id="CHEBI:29034"/>
        <dbReference type="ChEBI" id="CHEBI:57540"/>
        <dbReference type="ChEBI" id="CHEBI:57945"/>
        <dbReference type="EC" id="1.6.2.2"/>
    </reaction>
</comment>
<dbReference type="Pfam" id="PF00175">
    <property type="entry name" value="NAD_binding_1"/>
    <property type="match status" value="1"/>
</dbReference>
<comment type="subcellular location">
    <subcellularLocation>
        <location evidence="2">Mitochondrion outer membrane</location>
        <topology evidence="2">Single-pass membrane protein</topology>
    </subcellularLocation>
</comment>
<dbReference type="PRINTS" id="PR00406">
    <property type="entry name" value="CYTB5RDTASE"/>
</dbReference>
<feature type="transmembrane region" description="Helical" evidence="11">
    <location>
        <begin position="12"/>
        <end position="33"/>
    </location>
</feature>
<dbReference type="HOGENOM" id="CLU_003827_9_1_1"/>
<keyword evidence="4 9" id="KW-0285">Flavoprotein</keyword>
<dbReference type="SUPFAM" id="SSF52343">
    <property type="entry name" value="Ferredoxin reductase-like, C-terminal NADP-linked domain"/>
    <property type="match status" value="1"/>
</dbReference>
<feature type="binding site" evidence="9">
    <location>
        <position position="174"/>
    </location>
    <ligand>
        <name>FAD</name>
        <dbReference type="ChEBI" id="CHEBI:57692"/>
    </ligand>
</feature>
<keyword evidence="6 10" id="KW-0560">Oxidoreductase</keyword>
<evidence type="ECO:0000256" key="9">
    <source>
        <dbReference type="PIRSR" id="PIRSR601834-1"/>
    </source>
</evidence>
<evidence type="ECO:0000259" key="12">
    <source>
        <dbReference type="PROSITE" id="PS51384"/>
    </source>
</evidence>
<dbReference type="eggNOG" id="KOG0534">
    <property type="taxonomic scope" value="Eukaryota"/>
</dbReference>
<dbReference type="InterPro" id="IPR017927">
    <property type="entry name" value="FAD-bd_FR_type"/>
</dbReference>
<dbReference type="PRINTS" id="PR00371">
    <property type="entry name" value="FPNCR"/>
</dbReference>
<dbReference type="InterPro" id="IPR017938">
    <property type="entry name" value="Riboflavin_synthase-like_b-brl"/>
</dbReference>
<evidence type="ECO:0000256" key="6">
    <source>
        <dbReference type="ARBA" id="ARBA00023002"/>
    </source>
</evidence>
<dbReference type="InterPro" id="IPR008333">
    <property type="entry name" value="Cbr1-like_FAD-bd_dom"/>
</dbReference>
<dbReference type="OMA" id="WLPVIRP"/>
<evidence type="ECO:0000256" key="1">
    <source>
        <dbReference type="ARBA" id="ARBA00001974"/>
    </source>
</evidence>
<dbReference type="GO" id="GO:0006696">
    <property type="term" value="P:ergosterol biosynthetic process"/>
    <property type="evidence" value="ECO:0007669"/>
    <property type="project" value="TreeGrafter"/>
</dbReference>
<dbReference type="AlphaFoldDB" id="A0A066XPS4"/>
<dbReference type="InterPro" id="IPR001709">
    <property type="entry name" value="Flavoprot_Pyr_Nucl_cyt_Rdtase"/>
</dbReference>
<evidence type="ECO:0000256" key="5">
    <source>
        <dbReference type="ARBA" id="ARBA00022827"/>
    </source>
</evidence>
<feature type="binding site" evidence="9">
    <location>
        <position position="125"/>
    </location>
    <ligand>
        <name>FAD</name>
        <dbReference type="ChEBI" id="CHEBI:57692"/>
    </ligand>
</feature>
<evidence type="ECO:0000256" key="7">
    <source>
        <dbReference type="ARBA" id="ARBA00023027"/>
    </source>
</evidence>
<dbReference type="InterPro" id="IPR001834">
    <property type="entry name" value="CBR-like"/>
</dbReference>
<dbReference type="SUPFAM" id="SSF63380">
    <property type="entry name" value="Riboflavin synthase domain-like"/>
    <property type="match status" value="1"/>
</dbReference>
<evidence type="ECO:0000313" key="14">
    <source>
        <dbReference type="Proteomes" id="UP000027238"/>
    </source>
</evidence>
<dbReference type="PANTHER" id="PTHR19370:SF101">
    <property type="entry name" value="NADH-CYTOCHROME B5 REDUCTASE"/>
    <property type="match status" value="1"/>
</dbReference>
<keyword evidence="7 10" id="KW-0520">NAD</keyword>
<comment type="similarity">
    <text evidence="3 10">Belongs to the flavoprotein pyridine nucleotide cytochrome reductase family.</text>
</comment>
<keyword evidence="5 9" id="KW-0274">FAD</keyword>
<keyword evidence="8 11" id="KW-0472">Membrane</keyword>
<evidence type="ECO:0000256" key="2">
    <source>
        <dbReference type="ARBA" id="ARBA00004572"/>
    </source>
</evidence>
<dbReference type="CDD" id="cd06183">
    <property type="entry name" value="cyt_b5_reduct_like"/>
    <property type="match status" value="1"/>
</dbReference>
<dbReference type="Proteomes" id="UP000027238">
    <property type="component" value="Unassembled WGS sequence"/>
</dbReference>
<feature type="binding site" evidence="9">
    <location>
        <position position="131"/>
    </location>
    <ligand>
        <name>FAD</name>
        <dbReference type="ChEBI" id="CHEBI:57692"/>
    </ligand>
</feature>
<name>A0A066XPS4_COLSU</name>
<evidence type="ECO:0000256" key="11">
    <source>
        <dbReference type="SAM" id="Phobius"/>
    </source>
</evidence>
<dbReference type="InterPro" id="IPR039261">
    <property type="entry name" value="FNR_nucleotide-bd"/>
</dbReference>
<keyword evidence="14" id="KW-1185">Reference proteome</keyword>
<evidence type="ECO:0000313" key="13">
    <source>
        <dbReference type="EMBL" id="KDN71198.1"/>
    </source>
</evidence>
<dbReference type="EC" id="1.6.2.2" evidence="10"/>
<dbReference type="Pfam" id="PF00970">
    <property type="entry name" value="FAD_binding_6"/>
    <property type="match status" value="1"/>
</dbReference>
<organism evidence="13 14">
    <name type="scientific">Colletotrichum sublineola</name>
    <name type="common">Sorghum anthracnose fungus</name>
    <dbReference type="NCBI Taxonomy" id="1173701"/>
    <lineage>
        <taxon>Eukaryota</taxon>
        <taxon>Fungi</taxon>
        <taxon>Dikarya</taxon>
        <taxon>Ascomycota</taxon>
        <taxon>Pezizomycotina</taxon>
        <taxon>Sordariomycetes</taxon>
        <taxon>Hypocreomycetidae</taxon>
        <taxon>Glomerellales</taxon>
        <taxon>Glomerellaceae</taxon>
        <taxon>Colletotrichum</taxon>
        <taxon>Colletotrichum graminicola species complex</taxon>
    </lineage>
</organism>
<dbReference type="PANTHER" id="PTHR19370">
    <property type="entry name" value="NADH-CYTOCHROME B5 REDUCTASE"/>
    <property type="match status" value="1"/>
</dbReference>
<feature type="binding site" evidence="9">
    <location>
        <position position="133"/>
    </location>
    <ligand>
        <name>FAD</name>
        <dbReference type="ChEBI" id="CHEBI:57692"/>
    </ligand>
</feature>
<feature type="binding site" evidence="9">
    <location>
        <position position="106"/>
    </location>
    <ligand>
        <name>FAD</name>
        <dbReference type="ChEBI" id="CHEBI:57692"/>
    </ligand>
</feature>
<feature type="domain" description="FAD-binding FR-type" evidence="12">
    <location>
        <begin position="52"/>
        <end position="158"/>
    </location>
</feature>
<keyword evidence="11" id="KW-0812">Transmembrane</keyword>
<reference evidence="14" key="1">
    <citation type="journal article" date="2014" name="Genome Announc.">
        <title>Draft genome sequence of Colletotrichum sublineola, a destructive pathogen of cultivated sorghum.</title>
        <authorList>
            <person name="Baroncelli R."/>
            <person name="Sanz-Martin J.M."/>
            <person name="Rech G.E."/>
            <person name="Sukno S.A."/>
            <person name="Thon M.R."/>
        </authorList>
    </citation>
    <scope>NUCLEOTIDE SEQUENCE [LARGE SCALE GENOMIC DNA]</scope>
    <source>
        <strain evidence="14">TX430BB</strain>
    </source>
</reference>
<dbReference type="Gene3D" id="3.40.50.80">
    <property type="entry name" value="Nucleotide-binding domain of ferredoxin-NADP reductase (FNR) module"/>
    <property type="match status" value="1"/>
</dbReference>
<evidence type="ECO:0000256" key="10">
    <source>
        <dbReference type="RuleBase" id="RU361226"/>
    </source>
</evidence>
<evidence type="ECO:0000256" key="3">
    <source>
        <dbReference type="ARBA" id="ARBA00006105"/>
    </source>
</evidence>
<keyword evidence="11" id="KW-1133">Transmembrane helix</keyword>
<dbReference type="OrthoDB" id="432685at2759"/>
<dbReference type="InterPro" id="IPR001433">
    <property type="entry name" value="OxRdtase_FAD/NAD-bd"/>
</dbReference>
<feature type="binding site" evidence="9">
    <location>
        <position position="107"/>
    </location>
    <ligand>
        <name>FAD</name>
        <dbReference type="ChEBI" id="CHEBI:57692"/>
    </ligand>
</feature>
<evidence type="ECO:0000256" key="4">
    <source>
        <dbReference type="ARBA" id="ARBA00022630"/>
    </source>
</evidence>
<dbReference type="GO" id="GO:0090524">
    <property type="term" value="F:cytochrome-b5 reductase activity, acting on NADH"/>
    <property type="evidence" value="ECO:0007669"/>
    <property type="project" value="UniProtKB-EC"/>
</dbReference>
<sequence length="296" mass="32190">MSSLAAIRRFRPVNVAAAVVAGGIGLGVMSTLLKVNASAESGAPPKVFGAGPAFVSLPLESSEQVNHNTKRLRFKLPQREAVSGLSLTSSVLTMSWPEGRWFPVARPYTPIQPLEDTGYLEFLVKKYPDGKQSTHLHSMTPGEKLLFALAIKGHQWKPNSYSHVTLIAGGAGITPIYQLAQGILRNPQDKTAVTLVFGVNSDQDVLLKEELEQFEKEFPGRFKAVYTVSNPVPNSPFRKGYVTKELLQELGVVPKSVETKVFVCGPPAMEAALVGSRGVPGVLQQAGYRKDQIYKF</sequence>
<dbReference type="PROSITE" id="PS51384">
    <property type="entry name" value="FAD_FR"/>
    <property type="match status" value="1"/>
</dbReference>
<dbReference type="EMBL" id="JMSE01000234">
    <property type="protein sequence ID" value="KDN71198.1"/>
    <property type="molecule type" value="Genomic_DNA"/>
</dbReference>
<accession>A0A066XPS4</accession>
<feature type="binding site" evidence="9">
    <location>
        <position position="108"/>
    </location>
    <ligand>
        <name>FAD</name>
        <dbReference type="ChEBI" id="CHEBI:57692"/>
    </ligand>
</feature>
<dbReference type="Gene3D" id="2.40.30.10">
    <property type="entry name" value="Translation factors"/>
    <property type="match status" value="1"/>
</dbReference>
<gene>
    <name evidence="13" type="ORF">CSUB01_12393</name>
</gene>
<proteinExistence type="inferred from homology"/>
<dbReference type="FunFam" id="3.40.50.80:FF:000009">
    <property type="entry name" value="NADH-cytochrome b5 reductase"/>
    <property type="match status" value="1"/>
</dbReference>
<feature type="binding site" evidence="9">
    <location>
        <position position="123"/>
    </location>
    <ligand>
        <name>FAD</name>
        <dbReference type="ChEBI" id="CHEBI:57692"/>
    </ligand>
</feature>
<evidence type="ECO:0000256" key="8">
    <source>
        <dbReference type="ARBA" id="ARBA00023136"/>
    </source>
</evidence>
<dbReference type="STRING" id="1173701.A0A066XPS4"/>
<comment type="caution">
    <text evidence="13">The sequence shown here is derived from an EMBL/GenBank/DDBJ whole genome shotgun (WGS) entry which is preliminary data.</text>
</comment>
<protein>
    <recommendedName>
        <fullName evidence="10">NADH-cytochrome b5 reductase</fullName>
        <ecNumber evidence="10">1.6.2.2</ecNumber>
    </recommendedName>
</protein>
<dbReference type="GO" id="GO:0005741">
    <property type="term" value="C:mitochondrial outer membrane"/>
    <property type="evidence" value="ECO:0007669"/>
    <property type="project" value="UniProtKB-SubCell"/>
</dbReference>